<gene>
    <name evidence="3" type="ORF">MM415B01412_0012</name>
</gene>
<protein>
    <recommendedName>
        <fullName evidence="2">ParB-like N-terminal domain-containing protein</fullName>
    </recommendedName>
</protein>
<dbReference type="Pfam" id="PF17762">
    <property type="entry name" value="HTH_ParB"/>
    <property type="match status" value="1"/>
</dbReference>
<dbReference type="GO" id="GO:0007059">
    <property type="term" value="P:chromosome segregation"/>
    <property type="evidence" value="ECO:0007669"/>
    <property type="project" value="UniProtKB-KW"/>
</dbReference>
<proteinExistence type="predicted"/>
<dbReference type="Pfam" id="PF02195">
    <property type="entry name" value="ParB_N"/>
    <property type="match status" value="1"/>
</dbReference>
<dbReference type="GO" id="GO:0005694">
    <property type="term" value="C:chromosome"/>
    <property type="evidence" value="ECO:0007669"/>
    <property type="project" value="TreeGrafter"/>
</dbReference>
<dbReference type="NCBIfam" id="TIGR00180">
    <property type="entry name" value="parB_part"/>
    <property type="match status" value="1"/>
</dbReference>
<evidence type="ECO:0000313" key="3">
    <source>
        <dbReference type="EMBL" id="QJA58730.1"/>
    </source>
</evidence>
<dbReference type="InterPro" id="IPR003115">
    <property type="entry name" value="ParB_N"/>
</dbReference>
<dbReference type="EMBL" id="MT141337">
    <property type="protein sequence ID" value="QJA58730.1"/>
    <property type="molecule type" value="Genomic_DNA"/>
</dbReference>
<dbReference type="InterPro" id="IPR041468">
    <property type="entry name" value="HTH_ParB/Spo0J"/>
</dbReference>
<dbReference type="SUPFAM" id="SSF109709">
    <property type="entry name" value="KorB DNA-binding domain-like"/>
    <property type="match status" value="1"/>
</dbReference>
<dbReference type="SUPFAM" id="SSF110849">
    <property type="entry name" value="ParB/Sulfiredoxin"/>
    <property type="match status" value="1"/>
</dbReference>
<organism evidence="3">
    <name type="scientific">viral metagenome</name>
    <dbReference type="NCBI Taxonomy" id="1070528"/>
    <lineage>
        <taxon>unclassified sequences</taxon>
        <taxon>metagenomes</taxon>
        <taxon>organismal metagenomes</taxon>
    </lineage>
</organism>
<dbReference type="InterPro" id="IPR004437">
    <property type="entry name" value="ParB/RepB/Spo0J"/>
</dbReference>
<dbReference type="PANTHER" id="PTHR33375">
    <property type="entry name" value="CHROMOSOME-PARTITIONING PROTEIN PARB-RELATED"/>
    <property type="match status" value="1"/>
</dbReference>
<dbReference type="Gene3D" id="1.10.10.2830">
    <property type="match status" value="1"/>
</dbReference>
<evidence type="ECO:0000256" key="1">
    <source>
        <dbReference type="ARBA" id="ARBA00022829"/>
    </source>
</evidence>
<dbReference type="InterPro" id="IPR050336">
    <property type="entry name" value="Chromosome_partition/occlusion"/>
</dbReference>
<evidence type="ECO:0000259" key="2">
    <source>
        <dbReference type="SMART" id="SM00470"/>
    </source>
</evidence>
<accession>A0A6M3IM54</accession>
<sequence length="290" mass="32174">MDIREIQVDRIVPDPDQPRKTFDKAKLFELGRSMIEKGQLEAVEGHLDPEEPETFILTDGERRWRAACLVGMTTLRMEIVEPKNPADKLMRQMLHNSGEPHTIMELANGYRRAIDVCGMEVGDVAKAFGKTVDLIEKDLPLADLHETVQADVDEGVIGKEVARRIATLPVDKHVAARDKAVKSKNAKSQMAAVDVYIKQVKQQKLWDDNGTPADEAMLAGQKLVSFMQTFTKLHNEGHLNGKLSSAVKARSRRTPDFKAFAKSLARFAGDLEKHALDVEAIAKANEAVAA</sequence>
<dbReference type="SMART" id="SM00470">
    <property type="entry name" value="ParB"/>
    <property type="match status" value="1"/>
</dbReference>
<name>A0A6M3IM54_9ZZZZ</name>
<keyword evidence="1" id="KW-0159">Chromosome partition</keyword>
<dbReference type="AlphaFoldDB" id="A0A6M3IM54"/>
<dbReference type="PANTHER" id="PTHR33375:SF1">
    <property type="entry name" value="CHROMOSOME-PARTITIONING PROTEIN PARB-RELATED"/>
    <property type="match status" value="1"/>
</dbReference>
<dbReference type="GO" id="GO:0003677">
    <property type="term" value="F:DNA binding"/>
    <property type="evidence" value="ECO:0007669"/>
    <property type="project" value="InterPro"/>
</dbReference>
<reference evidence="3" key="1">
    <citation type="submission" date="2020-03" db="EMBL/GenBank/DDBJ databases">
        <title>The deep terrestrial virosphere.</title>
        <authorList>
            <person name="Holmfeldt K."/>
            <person name="Nilsson E."/>
            <person name="Simone D."/>
            <person name="Lopez-Fernandez M."/>
            <person name="Wu X."/>
            <person name="de Brujin I."/>
            <person name="Lundin D."/>
            <person name="Andersson A."/>
            <person name="Bertilsson S."/>
            <person name="Dopson M."/>
        </authorList>
    </citation>
    <scope>NUCLEOTIDE SEQUENCE</scope>
    <source>
        <strain evidence="3">MM415B01412</strain>
    </source>
</reference>
<dbReference type="Gene3D" id="3.90.1530.10">
    <property type="entry name" value="Conserved hypothetical protein from pyrococcus furiosus pfu- 392566-001, ParB domain"/>
    <property type="match status" value="1"/>
</dbReference>
<feature type="domain" description="ParB-like N-terminal" evidence="2">
    <location>
        <begin position="4"/>
        <end position="97"/>
    </location>
</feature>
<dbReference type="InterPro" id="IPR036086">
    <property type="entry name" value="ParB/Sulfiredoxin_sf"/>
</dbReference>